<dbReference type="AlphaFoldDB" id="A0A4Q9VYD3"/>
<accession>A0A4Q9VYD3</accession>
<name>A0A4Q9VYD3_9HYPH</name>
<feature type="transmembrane region" description="Helical" evidence="2">
    <location>
        <begin position="198"/>
        <end position="221"/>
    </location>
</feature>
<organism evidence="3 4">
    <name type="scientific">Siculibacillus lacustris</name>
    <dbReference type="NCBI Taxonomy" id="1549641"/>
    <lineage>
        <taxon>Bacteria</taxon>
        <taxon>Pseudomonadati</taxon>
        <taxon>Pseudomonadota</taxon>
        <taxon>Alphaproteobacteria</taxon>
        <taxon>Hyphomicrobiales</taxon>
        <taxon>Ancalomicrobiaceae</taxon>
        <taxon>Siculibacillus</taxon>
    </lineage>
</organism>
<feature type="transmembrane region" description="Helical" evidence="2">
    <location>
        <begin position="165"/>
        <end position="186"/>
    </location>
</feature>
<dbReference type="GO" id="GO:0015297">
    <property type="term" value="F:antiporter activity"/>
    <property type="evidence" value="ECO:0007669"/>
    <property type="project" value="InterPro"/>
</dbReference>
<reference evidence="3 4" key="1">
    <citation type="submission" date="2019-02" db="EMBL/GenBank/DDBJ databases">
        <title>Siculibacillus lacustris gen. nov., sp. nov., a new rosette-forming bacterium isolated from a freshwater crater lake (Lake St. Ana, Romania).</title>
        <authorList>
            <person name="Felfoldi T."/>
            <person name="Marton Z."/>
            <person name="Szabo A."/>
            <person name="Mentes A."/>
            <person name="Boka K."/>
            <person name="Marialigeti K."/>
            <person name="Mathe I."/>
            <person name="Koncz M."/>
            <person name="Schumann P."/>
            <person name="Toth E."/>
        </authorList>
    </citation>
    <scope>NUCLEOTIDE SEQUENCE [LARGE SCALE GENOMIC DNA]</scope>
    <source>
        <strain evidence="3 4">SA-279</strain>
    </source>
</reference>
<dbReference type="OrthoDB" id="9780160at2"/>
<evidence type="ECO:0000256" key="1">
    <source>
        <dbReference type="ARBA" id="ARBA00022448"/>
    </source>
</evidence>
<keyword evidence="4" id="KW-1185">Reference proteome</keyword>
<feature type="transmembrane region" description="Helical" evidence="2">
    <location>
        <begin position="54"/>
        <end position="79"/>
    </location>
</feature>
<feature type="transmembrane region" description="Helical" evidence="2">
    <location>
        <begin position="137"/>
        <end position="158"/>
    </location>
</feature>
<dbReference type="Proteomes" id="UP000292781">
    <property type="component" value="Unassembled WGS sequence"/>
</dbReference>
<keyword evidence="2" id="KW-0812">Transmembrane</keyword>
<keyword evidence="1" id="KW-0813">Transport</keyword>
<evidence type="ECO:0000313" key="3">
    <source>
        <dbReference type="EMBL" id="TBW40438.1"/>
    </source>
</evidence>
<dbReference type="CDD" id="cd13131">
    <property type="entry name" value="MATE_NorM_like"/>
    <property type="match status" value="1"/>
</dbReference>
<evidence type="ECO:0000313" key="4">
    <source>
        <dbReference type="Proteomes" id="UP000292781"/>
    </source>
</evidence>
<dbReference type="GO" id="GO:0005886">
    <property type="term" value="C:plasma membrane"/>
    <property type="evidence" value="ECO:0007669"/>
    <property type="project" value="TreeGrafter"/>
</dbReference>
<keyword evidence="2" id="KW-1133">Transmembrane helix</keyword>
<feature type="transmembrane region" description="Helical" evidence="2">
    <location>
        <begin position="242"/>
        <end position="263"/>
    </location>
</feature>
<feature type="transmembrane region" description="Helical" evidence="2">
    <location>
        <begin position="269"/>
        <end position="294"/>
    </location>
</feature>
<feature type="transmembrane region" description="Helical" evidence="2">
    <location>
        <begin position="428"/>
        <end position="449"/>
    </location>
</feature>
<dbReference type="PANTHER" id="PTHR43298">
    <property type="entry name" value="MULTIDRUG RESISTANCE PROTEIN NORM-RELATED"/>
    <property type="match status" value="1"/>
</dbReference>
<dbReference type="InterPro" id="IPR050222">
    <property type="entry name" value="MATE_MdtK"/>
</dbReference>
<feature type="transmembrane region" description="Helical" evidence="2">
    <location>
        <begin position="315"/>
        <end position="338"/>
    </location>
</feature>
<dbReference type="EMBL" id="SJFN01000004">
    <property type="protein sequence ID" value="TBW40438.1"/>
    <property type="molecule type" value="Genomic_DNA"/>
</dbReference>
<sequence length="458" mass="48204">MPLPARLAPWRAEAVATLALAWPMILGQLAQMALNTTDVLLLSRLSAEAVASGALAVNLYNVFMLFGVGVMSATMPMVARERGRMRHSVRDVRRTVGQSMWAAVALAVPSWAVLWNAEPIFALLGQDPALGHDAARILHVLMWGLLPFFVFIALRAFVAALERPMWVLAIGVAAVPVNAVIGWALIFGRLGAPELGLIGVGWATFLTNAATVAAMAVVLSTDRRFRRYHLFGRFWRADPQRFVAFFKLGAPIGAMIAFETTIFNAAAFLAGLLGTATLAAHAITLQIAGTAFMIPLGLSQAATVRVGLAYGRRDAAGIAVAGWTAMALVVVVMAVTASTMTLAPTALIGAFLDAADPAVAATFALARSFLALAAIFQLADGIQVVTAGMLRGRHDTRVPMILAGIGYWGIGLTASVVLAFPLGFGGRGIWMGLASGLGVVAVALVVRWVRLTAADRAA</sequence>
<protein>
    <submittedName>
        <fullName evidence="3">MATE family efflux transporter</fullName>
    </submittedName>
</protein>
<dbReference type="Pfam" id="PF01554">
    <property type="entry name" value="MatE"/>
    <property type="match status" value="2"/>
</dbReference>
<dbReference type="NCBIfam" id="TIGR00797">
    <property type="entry name" value="matE"/>
    <property type="match status" value="1"/>
</dbReference>
<dbReference type="PANTHER" id="PTHR43298:SF2">
    <property type="entry name" value="FMN_FAD EXPORTER YEEO-RELATED"/>
    <property type="match status" value="1"/>
</dbReference>
<dbReference type="GO" id="GO:0042910">
    <property type="term" value="F:xenobiotic transmembrane transporter activity"/>
    <property type="evidence" value="ECO:0007669"/>
    <property type="project" value="InterPro"/>
</dbReference>
<comment type="caution">
    <text evidence="3">The sequence shown here is derived from an EMBL/GenBank/DDBJ whole genome shotgun (WGS) entry which is preliminary data.</text>
</comment>
<gene>
    <name evidence="3" type="ORF">EYW49_04465</name>
</gene>
<feature type="transmembrane region" description="Helical" evidence="2">
    <location>
        <begin position="100"/>
        <end position="117"/>
    </location>
</feature>
<dbReference type="RefSeq" id="WP_131306611.1">
    <property type="nucleotide sequence ID" value="NZ_SJFN01000004.1"/>
</dbReference>
<feature type="transmembrane region" description="Helical" evidence="2">
    <location>
        <begin position="400"/>
        <end position="422"/>
    </location>
</feature>
<keyword evidence="2" id="KW-0472">Membrane</keyword>
<dbReference type="InterPro" id="IPR002528">
    <property type="entry name" value="MATE_fam"/>
</dbReference>
<feature type="transmembrane region" description="Helical" evidence="2">
    <location>
        <begin position="358"/>
        <end position="379"/>
    </location>
</feature>
<evidence type="ECO:0000256" key="2">
    <source>
        <dbReference type="SAM" id="Phobius"/>
    </source>
</evidence>
<feature type="transmembrane region" description="Helical" evidence="2">
    <location>
        <begin position="12"/>
        <end position="34"/>
    </location>
</feature>
<proteinExistence type="predicted"/>